<keyword evidence="1" id="KW-0472">Membrane</keyword>
<evidence type="ECO:0000313" key="3">
    <source>
        <dbReference type="Proteomes" id="UP001589798"/>
    </source>
</evidence>
<proteinExistence type="predicted"/>
<evidence type="ECO:0008006" key="4">
    <source>
        <dbReference type="Google" id="ProtNLM"/>
    </source>
</evidence>
<sequence>MAHVTIGRGQGAGPAAEAAEDWRAVRAAADLQYTPLPEPKAPPTPDVPWWLRALGRLLEAIFEPIGRLLGLSWPVFQYVLLGLAVLLALFLLWRLVLEPLLEARRNRRPAQEVHWVPSRAEAEVLLEDADRLAAQGRYGEAAQLLLHRSVRQISEARPEWLTAASTAREIAALPMLPTAGRRAFGVIAGRVERAIFALRPLDAQDWQAARGAYAEFAQIALRA</sequence>
<accession>A0ABV6CS39</accession>
<feature type="transmembrane region" description="Helical" evidence="1">
    <location>
        <begin position="75"/>
        <end position="97"/>
    </location>
</feature>
<keyword evidence="3" id="KW-1185">Reference proteome</keyword>
<keyword evidence="1" id="KW-1133">Transmembrane helix</keyword>
<protein>
    <recommendedName>
        <fullName evidence="4">DUF4129 domain-containing protein</fullName>
    </recommendedName>
</protein>
<dbReference type="Proteomes" id="UP001589798">
    <property type="component" value="Unassembled WGS sequence"/>
</dbReference>
<evidence type="ECO:0000313" key="2">
    <source>
        <dbReference type="EMBL" id="MFC0203552.1"/>
    </source>
</evidence>
<name>A0ABV6CS39_9SPHN</name>
<organism evidence="2 3">
    <name type="scientific">Novosphingobium soli</name>
    <dbReference type="NCBI Taxonomy" id="574956"/>
    <lineage>
        <taxon>Bacteria</taxon>
        <taxon>Pseudomonadati</taxon>
        <taxon>Pseudomonadota</taxon>
        <taxon>Alphaproteobacteria</taxon>
        <taxon>Sphingomonadales</taxon>
        <taxon>Sphingomonadaceae</taxon>
        <taxon>Novosphingobium</taxon>
    </lineage>
</organism>
<evidence type="ECO:0000256" key="1">
    <source>
        <dbReference type="SAM" id="Phobius"/>
    </source>
</evidence>
<reference evidence="2 3" key="1">
    <citation type="submission" date="2024-09" db="EMBL/GenBank/DDBJ databases">
        <authorList>
            <person name="Sun Q."/>
            <person name="Mori K."/>
        </authorList>
    </citation>
    <scope>NUCLEOTIDE SEQUENCE [LARGE SCALE GENOMIC DNA]</scope>
    <source>
        <strain evidence="2 3">CCM 7706</strain>
    </source>
</reference>
<comment type="caution">
    <text evidence="2">The sequence shown here is derived from an EMBL/GenBank/DDBJ whole genome shotgun (WGS) entry which is preliminary data.</text>
</comment>
<dbReference type="EMBL" id="JBHLWK010000008">
    <property type="protein sequence ID" value="MFC0203552.1"/>
    <property type="molecule type" value="Genomic_DNA"/>
</dbReference>
<keyword evidence="1" id="KW-0812">Transmembrane</keyword>
<gene>
    <name evidence="2" type="ORF">ACFFJC_04610</name>
</gene>
<dbReference type="RefSeq" id="WP_379556425.1">
    <property type="nucleotide sequence ID" value="NZ_JBHUKO010000002.1"/>
</dbReference>